<reference evidence="1" key="1">
    <citation type="submission" date="2021-06" db="EMBL/GenBank/DDBJ databases">
        <authorList>
            <person name="Kallberg Y."/>
            <person name="Tangrot J."/>
            <person name="Rosling A."/>
        </authorList>
    </citation>
    <scope>NUCLEOTIDE SEQUENCE</scope>
    <source>
        <strain evidence="1">CL356</strain>
    </source>
</reference>
<dbReference type="Proteomes" id="UP000789525">
    <property type="component" value="Unassembled WGS sequence"/>
</dbReference>
<comment type="caution">
    <text evidence="1">The sequence shown here is derived from an EMBL/GenBank/DDBJ whole genome shotgun (WGS) entry which is preliminary data.</text>
</comment>
<protein>
    <submittedName>
        <fullName evidence="1">15180_t:CDS:1</fullName>
    </submittedName>
</protein>
<name>A0ACA9Q7E5_9GLOM</name>
<gene>
    <name evidence="1" type="ORF">ACOLOM_LOCUS12105</name>
</gene>
<sequence length="164" mass="18197">DKDSGEFTIYKRFSARPILASVNVSTGAMLTGLDESLPNGGSVSVTSHIHDSTREDLVFVLYQGWLFSISAVATYMRQLQIFKQSIPHIAAALASECLATAWSMYKVVKIKSFQNEFNRVTINGVCAGVNVLPRYFEYRQAIEVSDSGNALFQVSTEFRQPSSR</sequence>
<keyword evidence="2" id="KW-1185">Reference proteome</keyword>
<organism evidence="1 2">
    <name type="scientific">Acaulospora colombiana</name>
    <dbReference type="NCBI Taxonomy" id="27376"/>
    <lineage>
        <taxon>Eukaryota</taxon>
        <taxon>Fungi</taxon>
        <taxon>Fungi incertae sedis</taxon>
        <taxon>Mucoromycota</taxon>
        <taxon>Glomeromycotina</taxon>
        <taxon>Glomeromycetes</taxon>
        <taxon>Diversisporales</taxon>
        <taxon>Acaulosporaceae</taxon>
        <taxon>Acaulospora</taxon>
    </lineage>
</organism>
<evidence type="ECO:0000313" key="1">
    <source>
        <dbReference type="EMBL" id="CAG8739701.1"/>
    </source>
</evidence>
<dbReference type="EMBL" id="CAJVPT010047242">
    <property type="protein sequence ID" value="CAG8739701.1"/>
    <property type="molecule type" value="Genomic_DNA"/>
</dbReference>
<feature type="non-terminal residue" evidence="1">
    <location>
        <position position="1"/>
    </location>
</feature>
<evidence type="ECO:0000313" key="2">
    <source>
        <dbReference type="Proteomes" id="UP000789525"/>
    </source>
</evidence>
<proteinExistence type="predicted"/>
<accession>A0ACA9Q7E5</accession>